<dbReference type="EMBL" id="SNRY01001069">
    <property type="protein sequence ID" value="KAA6333803.1"/>
    <property type="molecule type" value="Genomic_DNA"/>
</dbReference>
<dbReference type="AlphaFoldDB" id="A0A5J4RL32"/>
<accession>A0A5J4RL32</accession>
<protein>
    <recommendedName>
        <fullName evidence="3">HTH cro/C1-type domain-containing protein</fullName>
    </recommendedName>
</protein>
<sequence length="131" mass="15002">MKVEEVPQDAGFFAHTNLRDIYYALDENGNYRQVPSVGWEPKTEALSLVWENISDEAQAIRQEVLTGKVSPLAYHIETHLFSVKMLASYMGIPSKTIKKHLQPDVFAQLDDDFLQKYAEMLSVTVEELKRV</sequence>
<dbReference type="EMBL" id="SNRY01001069">
    <property type="protein sequence ID" value="KAA6333797.1"/>
    <property type="molecule type" value="Genomic_DNA"/>
</dbReference>
<organism evidence="2">
    <name type="scientific">termite gut metagenome</name>
    <dbReference type="NCBI Taxonomy" id="433724"/>
    <lineage>
        <taxon>unclassified sequences</taxon>
        <taxon>metagenomes</taxon>
        <taxon>organismal metagenomes</taxon>
    </lineage>
</organism>
<evidence type="ECO:0000313" key="2">
    <source>
        <dbReference type="EMBL" id="KAA6333803.1"/>
    </source>
</evidence>
<comment type="caution">
    <text evidence="2">The sequence shown here is derived from an EMBL/GenBank/DDBJ whole genome shotgun (WGS) entry which is preliminary data.</text>
</comment>
<reference evidence="2" key="1">
    <citation type="submission" date="2019-03" db="EMBL/GenBank/DDBJ databases">
        <title>Single cell metagenomics reveals metabolic interactions within the superorganism composed of flagellate Streblomastix strix and complex community of Bacteroidetes bacteria on its surface.</title>
        <authorList>
            <person name="Treitli S.C."/>
            <person name="Kolisko M."/>
            <person name="Husnik F."/>
            <person name="Keeling P."/>
            <person name="Hampl V."/>
        </authorList>
    </citation>
    <scope>NUCLEOTIDE SEQUENCE</scope>
    <source>
        <strain evidence="2">STM</strain>
    </source>
</reference>
<proteinExistence type="predicted"/>
<name>A0A5J4RL32_9ZZZZ</name>
<evidence type="ECO:0000313" key="1">
    <source>
        <dbReference type="EMBL" id="KAA6333797.1"/>
    </source>
</evidence>
<gene>
    <name evidence="1" type="ORF">EZS27_017823</name>
    <name evidence="2" type="ORF">EZS27_017829</name>
</gene>
<evidence type="ECO:0008006" key="3">
    <source>
        <dbReference type="Google" id="ProtNLM"/>
    </source>
</evidence>